<protein>
    <submittedName>
        <fullName evidence="1">Uncharacterized protein</fullName>
    </submittedName>
</protein>
<dbReference type="EMBL" id="DS990446">
    <property type="protein sequence ID" value="EEQ64251.1"/>
    <property type="molecule type" value="Genomic_DNA"/>
</dbReference>
<reference evidence="2" key="1">
    <citation type="journal article" date="2014" name="Genome Announc.">
        <title>Draft genome sequences of six enterohepatic helicobacter species isolated from humans and one from rhesus macaques.</title>
        <authorList>
            <person name="Shen Z."/>
            <person name="Sheh A."/>
            <person name="Young S.K."/>
            <person name="Abouelliel A."/>
            <person name="Ward D.V."/>
            <person name="Earl A.M."/>
            <person name="Fox J.G."/>
        </authorList>
    </citation>
    <scope>NUCLEOTIDE SEQUENCE [LARGE SCALE GENOMIC DNA]</scope>
    <source>
        <strain evidence="2">MIT 98-5489</strain>
    </source>
</reference>
<keyword evidence="2" id="KW-1185">Reference proteome</keyword>
<dbReference type="AlphaFoldDB" id="C5F1V7"/>
<evidence type="ECO:0000313" key="2">
    <source>
        <dbReference type="Proteomes" id="UP000003953"/>
    </source>
</evidence>
<gene>
    <name evidence="1" type="ORF">HPMG_01708</name>
</gene>
<dbReference type="Proteomes" id="UP000003953">
    <property type="component" value="Unassembled WGS sequence"/>
</dbReference>
<accession>C5F1V7</accession>
<dbReference type="HOGENOM" id="CLU_3136429_0_0_7"/>
<proteinExistence type="predicted"/>
<organism evidence="1 2">
    <name type="scientific">Helicobacter pullorum MIT 98-5489</name>
    <dbReference type="NCBI Taxonomy" id="537972"/>
    <lineage>
        <taxon>Bacteria</taxon>
        <taxon>Pseudomonadati</taxon>
        <taxon>Campylobacterota</taxon>
        <taxon>Epsilonproteobacteria</taxon>
        <taxon>Campylobacterales</taxon>
        <taxon>Helicobacteraceae</taxon>
        <taxon>Helicobacter</taxon>
    </lineage>
</organism>
<evidence type="ECO:0000313" key="1">
    <source>
        <dbReference type="EMBL" id="EEQ64251.1"/>
    </source>
</evidence>
<sequence length="49" mass="5803">MVDRGLKFAQKKYMRNKKVYSTHYEWVIADLKPDPNLLALDSDGRVVYE</sequence>
<name>C5F1V7_9HELI</name>